<keyword evidence="6" id="KW-0735">Signal-anchor</keyword>
<evidence type="ECO:0000256" key="1">
    <source>
        <dbReference type="ARBA" id="ARBA00004648"/>
    </source>
</evidence>
<dbReference type="GO" id="GO:0015485">
    <property type="term" value="F:cholesterol binding"/>
    <property type="evidence" value="ECO:0007669"/>
    <property type="project" value="TreeGrafter"/>
</dbReference>
<evidence type="ECO:0000256" key="3">
    <source>
        <dbReference type="ARBA" id="ARBA00022548"/>
    </source>
</evidence>
<keyword evidence="9" id="KW-0472">Membrane</keyword>
<dbReference type="GO" id="GO:0032933">
    <property type="term" value="P:SREBP signaling pathway"/>
    <property type="evidence" value="ECO:0007669"/>
    <property type="project" value="TreeGrafter"/>
</dbReference>
<dbReference type="GO" id="GO:0031625">
    <property type="term" value="F:ubiquitin protein ligase binding"/>
    <property type="evidence" value="ECO:0007669"/>
    <property type="project" value="InterPro"/>
</dbReference>
<dbReference type="Pfam" id="PF01145">
    <property type="entry name" value="Band_7"/>
    <property type="match status" value="1"/>
</dbReference>
<name>A0A7L3W5H5_9GRUI</name>
<keyword evidence="7" id="KW-1133">Transmembrane helix</keyword>
<evidence type="ECO:0000256" key="11">
    <source>
        <dbReference type="ARBA" id="ARBA00023180"/>
    </source>
</evidence>
<dbReference type="EMBL" id="VZUJ01034617">
    <property type="protein sequence ID" value="NXV71696.1"/>
    <property type="molecule type" value="Genomic_DNA"/>
</dbReference>
<comment type="similarity">
    <text evidence="2">Belongs to the band 7/mec-2 family.</text>
</comment>
<accession>A0A7L3W5H5</accession>
<comment type="caution">
    <text evidence="15">The sequence shown here is derived from an EMBL/GenBank/DDBJ whole genome shotgun (WGS) entry which is preliminary data.</text>
</comment>
<evidence type="ECO:0000256" key="9">
    <source>
        <dbReference type="ARBA" id="ARBA00023136"/>
    </source>
</evidence>
<dbReference type="InterPro" id="IPR001107">
    <property type="entry name" value="Band_7"/>
</dbReference>
<keyword evidence="3" id="KW-0153">Cholesterol metabolism</keyword>
<dbReference type="GO" id="GO:0008203">
    <property type="term" value="P:cholesterol metabolic process"/>
    <property type="evidence" value="ECO:0007669"/>
    <property type="project" value="UniProtKB-KW"/>
</dbReference>
<evidence type="ECO:0000259" key="14">
    <source>
        <dbReference type="Pfam" id="PF01145"/>
    </source>
</evidence>
<dbReference type="GO" id="GO:0005789">
    <property type="term" value="C:endoplasmic reticulum membrane"/>
    <property type="evidence" value="ECO:0007669"/>
    <property type="project" value="UniProtKB-SubCell"/>
</dbReference>
<evidence type="ECO:0000256" key="12">
    <source>
        <dbReference type="ARBA" id="ARBA00023221"/>
    </source>
</evidence>
<evidence type="ECO:0000256" key="4">
    <source>
        <dbReference type="ARBA" id="ARBA00022692"/>
    </source>
</evidence>
<evidence type="ECO:0000256" key="7">
    <source>
        <dbReference type="ARBA" id="ARBA00022989"/>
    </source>
</evidence>
<reference evidence="15 16" key="1">
    <citation type="submission" date="2019-09" db="EMBL/GenBank/DDBJ databases">
        <title>Bird 10,000 Genomes (B10K) Project - Family phase.</title>
        <authorList>
            <person name="Zhang G."/>
        </authorList>
    </citation>
    <scope>NUCLEOTIDE SEQUENCE [LARGE SCALE GENOMIC DNA]</scope>
    <source>
        <strain evidence="15">OUT-0055</strain>
        <tissue evidence="15">Blood</tissue>
    </source>
</reference>
<proteinExistence type="inferred from homology"/>
<feature type="non-terminal residue" evidence="15">
    <location>
        <position position="1"/>
    </location>
</feature>
<evidence type="ECO:0000256" key="2">
    <source>
        <dbReference type="ARBA" id="ARBA00008164"/>
    </source>
</evidence>
<keyword evidence="8" id="KW-0443">Lipid metabolism</keyword>
<feature type="non-terminal residue" evidence="15">
    <location>
        <position position="63"/>
    </location>
</feature>
<dbReference type="Proteomes" id="UP000518911">
    <property type="component" value="Unassembled WGS sequence"/>
</dbReference>
<comment type="subcellular location">
    <subcellularLocation>
        <location evidence="1">Endoplasmic reticulum membrane</location>
        <topology evidence="1">Single-pass type II membrane protein</topology>
    </subcellularLocation>
</comment>
<evidence type="ECO:0000313" key="16">
    <source>
        <dbReference type="Proteomes" id="UP000518911"/>
    </source>
</evidence>
<keyword evidence="10" id="KW-1207">Sterol metabolism</keyword>
<evidence type="ECO:0000256" key="8">
    <source>
        <dbReference type="ARBA" id="ARBA00023098"/>
    </source>
</evidence>
<feature type="signal peptide" evidence="13">
    <location>
        <begin position="1"/>
        <end position="18"/>
    </location>
</feature>
<dbReference type="OrthoDB" id="77368at2759"/>
<organism evidence="15 16">
    <name type="scientific">Atlantisia rogersi</name>
    <name type="common">Inaccessible Island rail</name>
    <dbReference type="NCBI Taxonomy" id="2478892"/>
    <lineage>
        <taxon>Eukaryota</taxon>
        <taxon>Metazoa</taxon>
        <taxon>Chordata</taxon>
        <taxon>Craniata</taxon>
        <taxon>Vertebrata</taxon>
        <taxon>Euteleostomi</taxon>
        <taxon>Archelosauria</taxon>
        <taxon>Archosauria</taxon>
        <taxon>Dinosauria</taxon>
        <taxon>Saurischia</taxon>
        <taxon>Theropoda</taxon>
        <taxon>Coelurosauria</taxon>
        <taxon>Aves</taxon>
        <taxon>Neognathae</taxon>
        <taxon>Neoaves</taxon>
        <taxon>Gruiformes</taxon>
        <taxon>Rallidae</taxon>
        <taxon>Atlantisia</taxon>
    </lineage>
</organism>
<dbReference type="PANTHER" id="PTHR15351">
    <property type="entry name" value="ERLIN (ER LIPID RAFT ASSOCIATED PROTEIN) HOMOLOG"/>
    <property type="match status" value="1"/>
</dbReference>
<evidence type="ECO:0000256" key="6">
    <source>
        <dbReference type="ARBA" id="ARBA00022968"/>
    </source>
</evidence>
<evidence type="ECO:0000256" key="13">
    <source>
        <dbReference type="SAM" id="SignalP"/>
    </source>
</evidence>
<dbReference type="InterPro" id="IPR033294">
    <property type="entry name" value="Erlin1/2"/>
</dbReference>
<evidence type="ECO:0000313" key="15">
    <source>
        <dbReference type="EMBL" id="NXV71696.1"/>
    </source>
</evidence>
<keyword evidence="12" id="KW-0753">Steroid metabolism</keyword>
<evidence type="ECO:0000256" key="10">
    <source>
        <dbReference type="ARBA" id="ARBA00023166"/>
    </source>
</evidence>
<feature type="domain" description="Band 7" evidence="14">
    <location>
        <begin position="25"/>
        <end position="62"/>
    </location>
</feature>
<keyword evidence="13" id="KW-0732">Signal</keyword>
<dbReference type="AlphaFoldDB" id="A0A7L3W5H5"/>
<keyword evidence="5" id="KW-0256">Endoplasmic reticulum</keyword>
<keyword evidence="4" id="KW-0812">Transmembrane</keyword>
<keyword evidence="11" id="KW-0325">Glycoprotein</keyword>
<dbReference type="PANTHER" id="PTHR15351:SF4">
    <property type="entry name" value="ERLIN-2"/>
    <property type="match status" value="1"/>
</dbReference>
<sequence length="63" mass="6674">MAQLGAIAALSLSFLAAAFFSAIHKIEEGHIGVYYRGGALLTTTSGPGFHLMLPFITSYKSVQ</sequence>
<gene>
    <name evidence="15" type="primary">Erlin2_0</name>
    <name evidence="15" type="ORF">ATLROG_R03448</name>
</gene>
<feature type="chain" id="PRO_5029605084" evidence="13">
    <location>
        <begin position="19"/>
        <end position="63"/>
    </location>
</feature>
<protein>
    <submittedName>
        <fullName evidence="15">ERLN2 protein</fullName>
    </submittedName>
</protein>
<keyword evidence="16" id="KW-1185">Reference proteome</keyword>
<evidence type="ECO:0000256" key="5">
    <source>
        <dbReference type="ARBA" id="ARBA00022824"/>
    </source>
</evidence>